<keyword evidence="3" id="KW-1185">Reference proteome</keyword>
<dbReference type="HOGENOM" id="CLU_340422_0_0_1"/>
<name>A0A0C3CRY3_OIDMZ</name>
<feature type="compositionally biased region" description="Polar residues" evidence="1">
    <location>
        <begin position="484"/>
        <end position="498"/>
    </location>
</feature>
<dbReference type="Proteomes" id="UP000054321">
    <property type="component" value="Unassembled WGS sequence"/>
</dbReference>
<feature type="compositionally biased region" description="Polar residues" evidence="1">
    <location>
        <begin position="464"/>
        <end position="473"/>
    </location>
</feature>
<evidence type="ECO:0000313" key="2">
    <source>
        <dbReference type="EMBL" id="KIN01769.1"/>
    </source>
</evidence>
<feature type="region of interest" description="Disordered" evidence="1">
    <location>
        <begin position="1"/>
        <end position="24"/>
    </location>
</feature>
<dbReference type="OrthoDB" id="37886at2759"/>
<feature type="compositionally biased region" description="Basic and acidic residues" evidence="1">
    <location>
        <begin position="735"/>
        <end position="748"/>
    </location>
</feature>
<evidence type="ECO:0000256" key="1">
    <source>
        <dbReference type="SAM" id="MobiDB-lite"/>
    </source>
</evidence>
<feature type="compositionally biased region" description="Polar residues" evidence="1">
    <location>
        <begin position="751"/>
        <end position="775"/>
    </location>
</feature>
<protein>
    <submittedName>
        <fullName evidence="2">Uncharacterized protein</fullName>
    </submittedName>
</protein>
<dbReference type="InParanoid" id="A0A0C3CRY3"/>
<proteinExistence type="predicted"/>
<sequence length="834" mass="90682">MPRLESKSVSPFITSRSSSGSQGVLAKISNEIPRNTSLDQNTYTPQGTVEMENPTLTRQGDLSPASNGSTHSVSTALPSPLSQASSRLTIANVIITSPSRPAKKTELLSDTLATEISSLTKLVESVSPQAAGHVLQKCWRKFFLLDESNDHLYWALRTGIQNAPRALIESLLKDQSTLDVLLPVAREKQAVVQAVLNNIAYDELFKHISNDVLDRVISLRLKTIPAKSLIRWLAEAERLGFQEDDILDDDDESAVPNISIPESSATQASYVNGQPSLGLSAPNSVASGSGHISVNDYSPSKDVEMAHPRPAEQDPSRIAANPPTEGQNYHHRATTPSTVNTSNNTPLTCPLCYFVFAHRSCYLYHLNKKVCKRLPPPAGYDWRCDNCGQGFKTRQGMNYHVYLNKVCFDGDITPATAPPQHNQVAMNPQQRNLSDRILPLPRPSFYASQQLQPQYRAPLPTPSPQSGGQSYRHLSTGGVISKTPLHTPNHNRPNSVQTGPLAGDQATSSFRPRMSPSELSPLRLAELNQALAKQEAKYQAQVAAIDPSISPQERAARLQSLKNGHATKKSQIRKAFNVTLRMGDKDKAARSAVMTTPAAGLNFEDYRANPNHTPRVPPPQTSESISDRSSALSLHPSSFSPINSMRTNEQNRHGSQPISQRSSTLSSPVSRSVQATSYEVHPRRRDIPPSPVEKYPPQAHKRQRIDSGVSPTYTNPTLPNPAQAQSQTFTAGPGDKARPQDSASREVYNDETIQSSSGTGPTNSRTRFSGASTTDNNNNNNNNNNEPIEVLSSSESSGGGNIVPHGQPGPMPRVAGRADEGSARGVFTAKRGKH</sequence>
<feature type="region of interest" description="Disordered" evidence="1">
    <location>
        <begin position="54"/>
        <end position="80"/>
    </location>
</feature>
<accession>A0A0C3CRY3</accession>
<feature type="compositionally biased region" description="Basic and acidic residues" evidence="1">
    <location>
        <begin position="299"/>
        <end position="315"/>
    </location>
</feature>
<dbReference type="Gene3D" id="3.30.160.60">
    <property type="entry name" value="Classic Zinc Finger"/>
    <property type="match status" value="1"/>
</dbReference>
<feature type="compositionally biased region" description="Polar residues" evidence="1">
    <location>
        <begin position="641"/>
        <end position="658"/>
    </location>
</feature>
<feature type="region of interest" description="Disordered" evidence="1">
    <location>
        <begin position="29"/>
        <end position="48"/>
    </location>
</feature>
<feature type="compositionally biased region" description="Polar residues" evidence="1">
    <location>
        <begin position="709"/>
        <end position="730"/>
    </location>
</feature>
<feature type="compositionally biased region" description="Polar residues" evidence="1">
    <location>
        <begin position="7"/>
        <end position="22"/>
    </location>
</feature>
<gene>
    <name evidence="2" type="ORF">OIDMADRAFT_144424</name>
</gene>
<dbReference type="EMBL" id="KN832875">
    <property type="protein sequence ID" value="KIN01769.1"/>
    <property type="molecule type" value="Genomic_DNA"/>
</dbReference>
<organism evidence="2 3">
    <name type="scientific">Oidiodendron maius (strain Zn)</name>
    <dbReference type="NCBI Taxonomy" id="913774"/>
    <lineage>
        <taxon>Eukaryota</taxon>
        <taxon>Fungi</taxon>
        <taxon>Dikarya</taxon>
        <taxon>Ascomycota</taxon>
        <taxon>Pezizomycotina</taxon>
        <taxon>Leotiomycetes</taxon>
        <taxon>Leotiomycetes incertae sedis</taxon>
        <taxon>Myxotrichaceae</taxon>
        <taxon>Oidiodendron</taxon>
    </lineage>
</organism>
<feature type="compositionally biased region" description="Polar residues" evidence="1">
    <location>
        <begin position="32"/>
        <end position="47"/>
    </location>
</feature>
<feature type="region of interest" description="Disordered" evidence="1">
    <location>
        <begin position="603"/>
        <end position="834"/>
    </location>
</feature>
<dbReference type="STRING" id="913774.A0A0C3CRY3"/>
<feature type="compositionally biased region" description="Low complexity" evidence="1">
    <location>
        <begin position="659"/>
        <end position="674"/>
    </location>
</feature>
<feature type="compositionally biased region" description="Low complexity" evidence="1">
    <location>
        <begin position="627"/>
        <end position="640"/>
    </location>
</feature>
<reference evidence="3" key="2">
    <citation type="submission" date="2015-01" db="EMBL/GenBank/DDBJ databases">
        <title>Evolutionary Origins and Diversification of the Mycorrhizal Mutualists.</title>
        <authorList>
            <consortium name="DOE Joint Genome Institute"/>
            <consortium name="Mycorrhizal Genomics Consortium"/>
            <person name="Kohler A."/>
            <person name="Kuo A."/>
            <person name="Nagy L.G."/>
            <person name="Floudas D."/>
            <person name="Copeland A."/>
            <person name="Barry K.W."/>
            <person name="Cichocki N."/>
            <person name="Veneault-Fourrey C."/>
            <person name="LaButti K."/>
            <person name="Lindquist E.A."/>
            <person name="Lipzen A."/>
            <person name="Lundell T."/>
            <person name="Morin E."/>
            <person name="Murat C."/>
            <person name="Riley R."/>
            <person name="Ohm R."/>
            <person name="Sun H."/>
            <person name="Tunlid A."/>
            <person name="Henrissat B."/>
            <person name="Grigoriev I.V."/>
            <person name="Hibbett D.S."/>
            <person name="Martin F."/>
        </authorList>
    </citation>
    <scope>NUCLEOTIDE SEQUENCE [LARGE SCALE GENOMIC DNA]</scope>
    <source>
        <strain evidence="3">Zn</strain>
    </source>
</reference>
<reference evidence="2 3" key="1">
    <citation type="submission" date="2014-04" db="EMBL/GenBank/DDBJ databases">
        <authorList>
            <consortium name="DOE Joint Genome Institute"/>
            <person name="Kuo A."/>
            <person name="Martino E."/>
            <person name="Perotto S."/>
            <person name="Kohler A."/>
            <person name="Nagy L.G."/>
            <person name="Floudas D."/>
            <person name="Copeland A."/>
            <person name="Barry K.W."/>
            <person name="Cichocki N."/>
            <person name="Veneault-Fourrey C."/>
            <person name="LaButti K."/>
            <person name="Lindquist E.A."/>
            <person name="Lipzen A."/>
            <person name="Lundell T."/>
            <person name="Morin E."/>
            <person name="Murat C."/>
            <person name="Sun H."/>
            <person name="Tunlid A."/>
            <person name="Henrissat B."/>
            <person name="Grigoriev I.V."/>
            <person name="Hibbett D.S."/>
            <person name="Martin F."/>
            <person name="Nordberg H.P."/>
            <person name="Cantor M.N."/>
            <person name="Hua S.X."/>
        </authorList>
    </citation>
    <scope>NUCLEOTIDE SEQUENCE [LARGE SCALE GENOMIC DNA]</scope>
    <source>
        <strain evidence="2 3">Zn</strain>
    </source>
</reference>
<dbReference type="AlphaFoldDB" id="A0A0C3CRY3"/>
<feature type="region of interest" description="Disordered" evidence="1">
    <location>
        <begin position="290"/>
        <end position="340"/>
    </location>
</feature>
<feature type="compositionally biased region" description="Low complexity" evidence="1">
    <location>
        <begin position="776"/>
        <end position="785"/>
    </location>
</feature>
<evidence type="ECO:0000313" key="3">
    <source>
        <dbReference type="Proteomes" id="UP000054321"/>
    </source>
</evidence>
<feature type="region of interest" description="Disordered" evidence="1">
    <location>
        <begin position="455"/>
        <end position="516"/>
    </location>
</feature>